<evidence type="ECO:0000256" key="9">
    <source>
        <dbReference type="RuleBase" id="RU363032"/>
    </source>
</evidence>
<organism evidence="11 12">
    <name type="scientific">Cocleimonas flava</name>
    <dbReference type="NCBI Taxonomy" id="634765"/>
    <lineage>
        <taxon>Bacteria</taxon>
        <taxon>Pseudomonadati</taxon>
        <taxon>Pseudomonadota</taxon>
        <taxon>Gammaproteobacteria</taxon>
        <taxon>Thiotrichales</taxon>
        <taxon>Thiotrichaceae</taxon>
        <taxon>Cocleimonas</taxon>
    </lineage>
</organism>
<evidence type="ECO:0000313" key="11">
    <source>
        <dbReference type="EMBL" id="TCJ88652.1"/>
    </source>
</evidence>
<comment type="similarity">
    <text evidence="2">Belongs to the binding-protein-dependent transport system permease family. HisMQ subfamily.</text>
</comment>
<protein>
    <submittedName>
        <fullName evidence="11">Amino acid ABC transporter membrane protein 1 (PAAT family)</fullName>
    </submittedName>
</protein>
<dbReference type="GO" id="GO:0022857">
    <property type="term" value="F:transmembrane transporter activity"/>
    <property type="evidence" value="ECO:0007669"/>
    <property type="project" value="InterPro"/>
</dbReference>
<feature type="transmembrane region" description="Helical" evidence="9">
    <location>
        <begin position="261"/>
        <end position="281"/>
    </location>
</feature>
<dbReference type="GO" id="GO:0043190">
    <property type="term" value="C:ATP-binding cassette (ABC) transporter complex"/>
    <property type="evidence" value="ECO:0007669"/>
    <property type="project" value="InterPro"/>
</dbReference>
<feature type="transmembrane region" description="Helical" evidence="9">
    <location>
        <begin position="88"/>
        <end position="115"/>
    </location>
</feature>
<dbReference type="Pfam" id="PF00528">
    <property type="entry name" value="BPD_transp_1"/>
    <property type="match status" value="1"/>
</dbReference>
<keyword evidence="12" id="KW-1185">Reference proteome</keyword>
<proteinExistence type="inferred from homology"/>
<comment type="subcellular location">
    <subcellularLocation>
        <location evidence="1">Cell inner membrane</location>
        <topology evidence="1">Multi-pass membrane protein</topology>
    </subcellularLocation>
    <subcellularLocation>
        <location evidence="9">Cell membrane</location>
        <topology evidence="9">Multi-pass membrane protein</topology>
    </subcellularLocation>
</comment>
<dbReference type="NCBIfam" id="TIGR01726">
    <property type="entry name" value="HEQRo_perm_3TM"/>
    <property type="match status" value="1"/>
</dbReference>
<feature type="transmembrane region" description="Helical" evidence="9">
    <location>
        <begin position="26"/>
        <end position="44"/>
    </location>
</feature>
<feature type="transmembrane region" description="Helical" evidence="9">
    <location>
        <begin position="366"/>
        <end position="388"/>
    </location>
</feature>
<dbReference type="Gene3D" id="1.10.3720.10">
    <property type="entry name" value="MetI-like"/>
    <property type="match status" value="2"/>
</dbReference>
<feature type="transmembrane region" description="Helical" evidence="9">
    <location>
        <begin position="219"/>
        <end position="241"/>
    </location>
</feature>
<evidence type="ECO:0000256" key="8">
    <source>
        <dbReference type="ARBA" id="ARBA00023136"/>
    </source>
</evidence>
<dbReference type="AlphaFoldDB" id="A0A4R1F7K0"/>
<dbReference type="Proteomes" id="UP000294887">
    <property type="component" value="Unassembled WGS sequence"/>
</dbReference>
<evidence type="ECO:0000256" key="5">
    <source>
        <dbReference type="ARBA" id="ARBA00022692"/>
    </source>
</evidence>
<evidence type="ECO:0000313" key="12">
    <source>
        <dbReference type="Proteomes" id="UP000294887"/>
    </source>
</evidence>
<keyword evidence="5 9" id="KW-0812">Transmembrane</keyword>
<dbReference type="PROSITE" id="PS50928">
    <property type="entry name" value="ABC_TM1"/>
    <property type="match status" value="1"/>
</dbReference>
<gene>
    <name evidence="11" type="ORF">EV695_0510</name>
</gene>
<dbReference type="SUPFAM" id="SSF161098">
    <property type="entry name" value="MetI-like"/>
    <property type="match status" value="2"/>
</dbReference>
<keyword evidence="3 9" id="KW-0813">Transport</keyword>
<evidence type="ECO:0000256" key="4">
    <source>
        <dbReference type="ARBA" id="ARBA00022475"/>
    </source>
</evidence>
<dbReference type="PANTHER" id="PTHR30614:SF37">
    <property type="entry name" value="AMINO-ACID ABC TRANSPORTER PERMEASE PROTEIN YHDX-RELATED"/>
    <property type="match status" value="1"/>
</dbReference>
<dbReference type="InterPro" id="IPR043429">
    <property type="entry name" value="ArtM/GltK/GlnP/TcyL/YhdX-like"/>
</dbReference>
<feature type="transmembrane region" description="Helical" evidence="9">
    <location>
        <begin position="127"/>
        <end position="150"/>
    </location>
</feature>
<dbReference type="PANTHER" id="PTHR30614">
    <property type="entry name" value="MEMBRANE COMPONENT OF AMINO ACID ABC TRANSPORTER"/>
    <property type="match status" value="1"/>
</dbReference>
<dbReference type="GO" id="GO:0006865">
    <property type="term" value="P:amino acid transport"/>
    <property type="evidence" value="ECO:0007669"/>
    <property type="project" value="UniProtKB-KW"/>
</dbReference>
<feature type="domain" description="ABC transmembrane type-1" evidence="10">
    <location>
        <begin position="92"/>
        <end position="385"/>
    </location>
</feature>
<sequence length="397" mass="43403">MQTNKSKNSSATPKAAFYNRAEVRSVVFQAIVFLGLAYFFYTIYNNTLTNMEARGIRTGFGFMSQPAGFDILLSLIPFEATDSYGRTFFVGLLNTLLVSAISIVFATLLGFLVGVSRLSSNWLVSKVATVFVETFRNIPLLLQIFFWYFAVLATLPGVRDSISLADSIFVNVRGLSVPKIVWSDGASIVFYALIAAIAGAFFLSRWARKRQESTGQPFPTLWANLGLIIGLPFIAFLLMGLPASIEVPKLEGFGFKGGMTLIPELVALTVALSVYTAAFIAEAVRAGVQSVSHGQVEAAAALGLPSAKVLRFVTIPQALRVIVPPLNSQYQNLIKNSSLAMAIGYPDLVAVFMGSTLNQVGQAVEIVFMTMMVYLIINLTLSMFMNWYNARIKLVER</sequence>
<keyword evidence="8 9" id="KW-0472">Membrane</keyword>
<evidence type="ECO:0000256" key="7">
    <source>
        <dbReference type="ARBA" id="ARBA00022989"/>
    </source>
</evidence>
<dbReference type="InterPro" id="IPR010065">
    <property type="entry name" value="AA_ABC_transptr_permease_3TM"/>
</dbReference>
<keyword evidence="6" id="KW-0029">Amino-acid transport</keyword>
<name>A0A4R1F7K0_9GAMM</name>
<evidence type="ECO:0000256" key="3">
    <source>
        <dbReference type="ARBA" id="ARBA00022448"/>
    </source>
</evidence>
<keyword evidence="7 9" id="KW-1133">Transmembrane helix</keyword>
<accession>A0A4R1F7K0</accession>
<dbReference type="InterPro" id="IPR000515">
    <property type="entry name" value="MetI-like"/>
</dbReference>
<reference evidence="11 12" key="1">
    <citation type="submission" date="2019-03" db="EMBL/GenBank/DDBJ databases">
        <title>Genomic Encyclopedia of Type Strains, Phase IV (KMG-IV): sequencing the most valuable type-strain genomes for metagenomic binning, comparative biology and taxonomic classification.</title>
        <authorList>
            <person name="Goeker M."/>
        </authorList>
    </citation>
    <scope>NUCLEOTIDE SEQUENCE [LARGE SCALE GENOMIC DNA]</scope>
    <source>
        <strain evidence="11 12">DSM 24830</strain>
    </source>
</reference>
<feature type="transmembrane region" description="Helical" evidence="9">
    <location>
        <begin position="188"/>
        <end position="207"/>
    </location>
</feature>
<comment type="caution">
    <text evidence="11">The sequence shown here is derived from an EMBL/GenBank/DDBJ whole genome shotgun (WGS) entry which is preliminary data.</text>
</comment>
<evidence type="ECO:0000256" key="1">
    <source>
        <dbReference type="ARBA" id="ARBA00004429"/>
    </source>
</evidence>
<evidence type="ECO:0000256" key="2">
    <source>
        <dbReference type="ARBA" id="ARBA00010072"/>
    </source>
</evidence>
<feature type="transmembrane region" description="Helical" evidence="9">
    <location>
        <begin position="339"/>
        <end position="360"/>
    </location>
</feature>
<evidence type="ECO:0000259" key="10">
    <source>
        <dbReference type="PROSITE" id="PS50928"/>
    </source>
</evidence>
<dbReference type="EMBL" id="SMFQ01000002">
    <property type="protein sequence ID" value="TCJ88652.1"/>
    <property type="molecule type" value="Genomic_DNA"/>
</dbReference>
<dbReference type="OrthoDB" id="9808531at2"/>
<evidence type="ECO:0000256" key="6">
    <source>
        <dbReference type="ARBA" id="ARBA00022970"/>
    </source>
</evidence>
<dbReference type="InterPro" id="IPR035906">
    <property type="entry name" value="MetI-like_sf"/>
</dbReference>
<keyword evidence="4" id="KW-1003">Cell membrane</keyword>
<dbReference type="CDD" id="cd06261">
    <property type="entry name" value="TM_PBP2"/>
    <property type="match status" value="1"/>
</dbReference>
<dbReference type="RefSeq" id="WP_131904334.1">
    <property type="nucleotide sequence ID" value="NZ_BAAAFU010000008.1"/>
</dbReference>